<name>A0A0N4ZVW2_PARTI</name>
<feature type="transmembrane region" description="Helical" evidence="1">
    <location>
        <begin position="238"/>
        <end position="259"/>
    </location>
</feature>
<reference evidence="3" key="1">
    <citation type="submission" date="2017-02" db="UniProtKB">
        <authorList>
            <consortium name="WormBaseParasite"/>
        </authorList>
    </citation>
    <scope>IDENTIFICATION</scope>
</reference>
<evidence type="ECO:0000256" key="1">
    <source>
        <dbReference type="SAM" id="Phobius"/>
    </source>
</evidence>
<dbReference type="Pfam" id="PF14808">
    <property type="entry name" value="TMEM164"/>
    <property type="match status" value="1"/>
</dbReference>
<dbReference type="Proteomes" id="UP000038045">
    <property type="component" value="Unplaced"/>
</dbReference>
<dbReference type="PANTHER" id="PTHR20948">
    <property type="entry name" value="TRANSMEMBRANE PROTEIN 164"/>
    <property type="match status" value="1"/>
</dbReference>
<feature type="transmembrane region" description="Helical" evidence="1">
    <location>
        <begin position="271"/>
        <end position="292"/>
    </location>
</feature>
<feature type="transmembrane region" description="Helical" evidence="1">
    <location>
        <begin position="149"/>
        <end position="169"/>
    </location>
</feature>
<dbReference type="InterPro" id="IPR026508">
    <property type="entry name" value="TMEM164"/>
</dbReference>
<keyword evidence="1" id="KW-1133">Transmembrane helix</keyword>
<dbReference type="PANTHER" id="PTHR20948:SF2">
    <property type="entry name" value="TRANSMEMBRANE PROTEIN 164"/>
    <property type="match status" value="1"/>
</dbReference>
<sequence length="377" mass="42904">MAYTTLDSLWNHFHRFVIDGVDFSLDGNGGIECINYIPLWQRFIETLFFGWIAITGIRYAINNIKTEEEEEMVIYSSNKEFSNDNNVKHDIYSPTPTPTDPFIQMDKDNLSIISSTSSTLSSSEYSTPLIEFSPIMITPIENNIGNWRLFLHSTIITIYCLIFGAELAFKLISGTAIFLLNPCHLTTIIQLFLLVFPSNNHITKSIFRVHTYTLAGALLALLFPILNTRNLHGEQFIYFAQHIFILIIPFYLISLGGPFTPEPLFNINWAILGYSILSLYHLLVLQVIGLATKVNLNCIICPGVSDPFACRLWRIIAFSHQALAVPLVSKIYCFLSIQAIKFSREYNLQQILNFSDNKTNNNNNSIDVVNEIHTKIE</sequence>
<protein>
    <submittedName>
        <fullName evidence="3">Transmembrane protein 164</fullName>
    </submittedName>
</protein>
<dbReference type="WBParaSite" id="PTRK_0001274500.1">
    <property type="protein sequence ID" value="PTRK_0001274500.1"/>
    <property type="gene ID" value="PTRK_0001274500"/>
</dbReference>
<dbReference type="AlphaFoldDB" id="A0A0N4ZVW2"/>
<keyword evidence="1" id="KW-0472">Membrane</keyword>
<evidence type="ECO:0000313" key="3">
    <source>
        <dbReference type="WBParaSite" id="PTRK_0001274500.1"/>
    </source>
</evidence>
<evidence type="ECO:0000313" key="2">
    <source>
        <dbReference type="Proteomes" id="UP000038045"/>
    </source>
</evidence>
<feature type="transmembrane region" description="Helical" evidence="1">
    <location>
        <begin position="209"/>
        <end position="226"/>
    </location>
</feature>
<feature type="transmembrane region" description="Helical" evidence="1">
    <location>
        <begin position="175"/>
        <end position="197"/>
    </location>
</feature>
<accession>A0A0N4ZVW2</accession>
<organism evidence="2 3">
    <name type="scientific">Parastrongyloides trichosuri</name>
    <name type="common">Possum-specific nematode worm</name>
    <dbReference type="NCBI Taxonomy" id="131310"/>
    <lineage>
        <taxon>Eukaryota</taxon>
        <taxon>Metazoa</taxon>
        <taxon>Ecdysozoa</taxon>
        <taxon>Nematoda</taxon>
        <taxon>Chromadorea</taxon>
        <taxon>Rhabditida</taxon>
        <taxon>Tylenchina</taxon>
        <taxon>Panagrolaimomorpha</taxon>
        <taxon>Strongyloidoidea</taxon>
        <taxon>Strongyloididae</taxon>
        <taxon>Parastrongyloides</taxon>
    </lineage>
</organism>
<dbReference type="STRING" id="131310.A0A0N4ZVW2"/>
<keyword evidence="2" id="KW-1185">Reference proteome</keyword>
<keyword evidence="1" id="KW-0812">Transmembrane</keyword>
<proteinExistence type="predicted"/>